<dbReference type="VEuPathDB" id="VectorBase:ADIR000828"/>
<proteinExistence type="predicted"/>
<accession>A0A182MZM3</accession>
<evidence type="ECO:0000313" key="3">
    <source>
        <dbReference type="Proteomes" id="UP000075884"/>
    </source>
</evidence>
<feature type="chain" id="PRO_5008129080" evidence="1">
    <location>
        <begin position="24"/>
        <end position="107"/>
    </location>
</feature>
<protein>
    <submittedName>
        <fullName evidence="2">Uncharacterized protein</fullName>
    </submittedName>
</protein>
<name>A0A182MZM3_9DIPT</name>
<reference evidence="3" key="1">
    <citation type="submission" date="2013-03" db="EMBL/GenBank/DDBJ databases">
        <title>The Genome Sequence of Anopheles dirus WRAIR2.</title>
        <authorList>
            <consortium name="The Broad Institute Genomics Platform"/>
            <person name="Neafsey D.E."/>
            <person name="Walton C."/>
            <person name="Walker B."/>
            <person name="Young S.K."/>
            <person name="Zeng Q."/>
            <person name="Gargeya S."/>
            <person name="Fitzgerald M."/>
            <person name="Haas B."/>
            <person name="Abouelleil A."/>
            <person name="Allen A.W."/>
            <person name="Alvarado L."/>
            <person name="Arachchi H.M."/>
            <person name="Berlin A.M."/>
            <person name="Chapman S.B."/>
            <person name="Gainer-Dewar J."/>
            <person name="Goldberg J."/>
            <person name="Griggs A."/>
            <person name="Gujja S."/>
            <person name="Hansen M."/>
            <person name="Howarth C."/>
            <person name="Imamovic A."/>
            <person name="Ireland A."/>
            <person name="Larimer J."/>
            <person name="McCowan C."/>
            <person name="Murphy C."/>
            <person name="Pearson M."/>
            <person name="Poon T.W."/>
            <person name="Priest M."/>
            <person name="Roberts A."/>
            <person name="Saif S."/>
            <person name="Shea T."/>
            <person name="Sisk P."/>
            <person name="Sykes S."/>
            <person name="Wortman J."/>
            <person name="Nusbaum C."/>
            <person name="Birren B."/>
        </authorList>
    </citation>
    <scope>NUCLEOTIDE SEQUENCE [LARGE SCALE GENOMIC DNA]</scope>
    <source>
        <strain evidence="3">WRAIR2</strain>
    </source>
</reference>
<keyword evidence="3" id="KW-1185">Reference proteome</keyword>
<keyword evidence="1" id="KW-0732">Signal</keyword>
<dbReference type="AlphaFoldDB" id="A0A182MZM3"/>
<evidence type="ECO:0000313" key="2">
    <source>
        <dbReference type="EnsemblMetazoa" id="ADIR000828-PA"/>
    </source>
</evidence>
<feature type="signal peptide" evidence="1">
    <location>
        <begin position="1"/>
        <end position="23"/>
    </location>
</feature>
<sequence>MKAFVRLMVAAAVLLCLLPVIAGQTWIDRDKTYCEHIDCTKLAKYKGEKFCSPCDTRHYCECKEVRESLPYLGTCPGSGECQKTDSRGKCEKTLHNNLCSLIDKPYM</sequence>
<reference evidence="2" key="2">
    <citation type="submission" date="2020-05" db="UniProtKB">
        <authorList>
            <consortium name="EnsemblMetazoa"/>
        </authorList>
    </citation>
    <scope>IDENTIFICATION</scope>
    <source>
        <strain evidence="2">WRAIR2</strain>
    </source>
</reference>
<dbReference type="EnsemblMetazoa" id="ADIR000828-RA">
    <property type="protein sequence ID" value="ADIR000828-PA"/>
    <property type="gene ID" value="ADIR000828"/>
</dbReference>
<evidence type="ECO:0000256" key="1">
    <source>
        <dbReference type="SAM" id="SignalP"/>
    </source>
</evidence>
<dbReference type="Proteomes" id="UP000075884">
    <property type="component" value="Unassembled WGS sequence"/>
</dbReference>
<dbReference type="STRING" id="7168.A0A182MZM3"/>
<organism evidence="2 3">
    <name type="scientific">Anopheles dirus</name>
    <dbReference type="NCBI Taxonomy" id="7168"/>
    <lineage>
        <taxon>Eukaryota</taxon>
        <taxon>Metazoa</taxon>
        <taxon>Ecdysozoa</taxon>
        <taxon>Arthropoda</taxon>
        <taxon>Hexapoda</taxon>
        <taxon>Insecta</taxon>
        <taxon>Pterygota</taxon>
        <taxon>Neoptera</taxon>
        <taxon>Endopterygota</taxon>
        <taxon>Diptera</taxon>
        <taxon>Nematocera</taxon>
        <taxon>Culicoidea</taxon>
        <taxon>Culicidae</taxon>
        <taxon>Anophelinae</taxon>
        <taxon>Anopheles</taxon>
    </lineage>
</organism>